<proteinExistence type="predicted"/>
<keyword evidence="4" id="KW-1185">Reference proteome</keyword>
<feature type="region of interest" description="Disordered" evidence="1">
    <location>
        <begin position="1"/>
        <end position="30"/>
    </location>
</feature>
<name>A0A5C6AGG4_9BACT</name>
<protein>
    <submittedName>
        <fullName evidence="3">Uncharacterized protein</fullName>
    </submittedName>
</protein>
<keyword evidence="2" id="KW-0812">Transmembrane</keyword>
<accession>A0A5C6AGG4</accession>
<gene>
    <name evidence="3" type="ORF">Pla108_00650</name>
</gene>
<evidence type="ECO:0000313" key="4">
    <source>
        <dbReference type="Proteomes" id="UP000317421"/>
    </source>
</evidence>
<evidence type="ECO:0000313" key="3">
    <source>
        <dbReference type="EMBL" id="TWT99132.1"/>
    </source>
</evidence>
<feature type="transmembrane region" description="Helical" evidence="2">
    <location>
        <begin position="99"/>
        <end position="125"/>
    </location>
</feature>
<dbReference type="EMBL" id="SJPR01000001">
    <property type="protein sequence ID" value="TWT99132.1"/>
    <property type="molecule type" value="Genomic_DNA"/>
</dbReference>
<feature type="compositionally biased region" description="Basic residues" evidence="1">
    <location>
        <begin position="13"/>
        <end position="27"/>
    </location>
</feature>
<keyword evidence="2" id="KW-1133">Transmembrane helix</keyword>
<reference evidence="3 4" key="1">
    <citation type="submission" date="2019-02" db="EMBL/GenBank/DDBJ databases">
        <title>Deep-cultivation of Planctomycetes and their phenomic and genomic characterization uncovers novel biology.</title>
        <authorList>
            <person name="Wiegand S."/>
            <person name="Jogler M."/>
            <person name="Boedeker C."/>
            <person name="Pinto D."/>
            <person name="Vollmers J."/>
            <person name="Rivas-Marin E."/>
            <person name="Kohn T."/>
            <person name="Peeters S.H."/>
            <person name="Heuer A."/>
            <person name="Rast P."/>
            <person name="Oberbeckmann S."/>
            <person name="Bunk B."/>
            <person name="Jeske O."/>
            <person name="Meyerdierks A."/>
            <person name="Storesund J.E."/>
            <person name="Kallscheuer N."/>
            <person name="Luecker S."/>
            <person name="Lage O.M."/>
            <person name="Pohl T."/>
            <person name="Merkel B.J."/>
            <person name="Hornburger P."/>
            <person name="Mueller R.-W."/>
            <person name="Bruemmer F."/>
            <person name="Labrenz M."/>
            <person name="Spormann A.M."/>
            <person name="Op Den Camp H."/>
            <person name="Overmann J."/>
            <person name="Amann R."/>
            <person name="Jetten M.S.M."/>
            <person name="Mascher T."/>
            <person name="Medema M.H."/>
            <person name="Devos D.P."/>
            <person name="Kaster A.-K."/>
            <person name="Ovreas L."/>
            <person name="Rohde M."/>
            <person name="Galperin M.Y."/>
            <person name="Jogler C."/>
        </authorList>
    </citation>
    <scope>NUCLEOTIDE SEQUENCE [LARGE SCALE GENOMIC DNA]</scope>
    <source>
        <strain evidence="3 4">Pla108</strain>
    </source>
</reference>
<dbReference type="AlphaFoldDB" id="A0A5C6AGG4"/>
<comment type="caution">
    <text evidence="3">The sequence shown here is derived from an EMBL/GenBank/DDBJ whole genome shotgun (WGS) entry which is preliminary data.</text>
</comment>
<dbReference type="Proteomes" id="UP000317421">
    <property type="component" value="Unassembled WGS sequence"/>
</dbReference>
<sequence length="173" mass="18638">MMSKPSPLAASRKTTHQKHSRKTHRSKSSLAAPPLVRATAALAWFVAALCCLHATTLWHSKTGEFSDVVYFLGLGGGAAYLGMTLPRRVVSAWRSCRQLAAATGTINMVILPSLVVAGMIGIGYRLWLGVDPAVADWVTKLSAAAAATAIPWAFYHVLGDVRVRTWFCAVDCR</sequence>
<evidence type="ECO:0000256" key="2">
    <source>
        <dbReference type="SAM" id="Phobius"/>
    </source>
</evidence>
<keyword evidence="2" id="KW-0472">Membrane</keyword>
<evidence type="ECO:0000256" key="1">
    <source>
        <dbReference type="SAM" id="MobiDB-lite"/>
    </source>
</evidence>
<feature type="transmembrane region" description="Helical" evidence="2">
    <location>
        <begin position="137"/>
        <end position="158"/>
    </location>
</feature>
<organism evidence="3 4">
    <name type="scientific">Botrimarina colliarenosi</name>
    <dbReference type="NCBI Taxonomy" id="2528001"/>
    <lineage>
        <taxon>Bacteria</taxon>
        <taxon>Pseudomonadati</taxon>
        <taxon>Planctomycetota</taxon>
        <taxon>Planctomycetia</taxon>
        <taxon>Pirellulales</taxon>
        <taxon>Lacipirellulaceae</taxon>
        <taxon>Botrimarina</taxon>
    </lineage>
</organism>
<feature type="transmembrane region" description="Helical" evidence="2">
    <location>
        <begin position="70"/>
        <end position="87"/>
    </location>
</feature>